<dbReference type="Proteomes" id="UP000239001">
    <property type="component" value="Unassembled WGS sequence"/>
</dbReference>
<proteinExistence type="predicted"/>
<sequence>MPTLEQLEAANKSEVLVYTPYYPKDKHGILPYAITLYNQGFLEGARHIEGSEQIPFAASWYVSKLPAELTRCRIQFDGQADLSYEITILNAEFIDYLIDVIKSSKQFGTADFPQGFYRKLLRFDD</sequence>
<dbReference type="NCBIfam" id="NF045587">
    <property type="entry name" value="T4P_biogen_EbsA"/>
    <property type="match status" value="1"/>
</dbReference>
<dbReference type="EMBL" id="PXOH01000034">
    <property type="protein sequence ID" value="PSF33028.1"/>
    <property type="molecule type" value="Genomic_DNA"/>
</dbReference>
<comment type="caution">
    <text evidence="1">The sequence shown here is derived from an EMBL/GenBank/DDBJ whole genome shotgun (WGS) entry which is preliminary data.</text>
</comment>
<evidence type="ECO:0000313" key="1">
    <source>
        <dbReference type="EMBL" id="PSF33028.1"/>
    </source>
</evidence>
<dbReference type="RefSeq" id="WP_106458825.1">
    <property type="nucleotide sequence ID" value="NZ_PXOH01000034.1"/>
</dbReference>
<name>A0A2T1LSJ5_9CHRO</name>
<gene>
    <name evidence="1" type="ORF">C7H19_20735</name>
</gene>
<reference evidence="1 2" key="1">
    <citation type="submission" date="2018-03" db="EMBL/GenBank/DDBJ databases">
        <title>The ancient ancestry and fast evolution of plastids.</title>
        <authorList>
            <person name="Moore K.R."/>
            <person name="Magnabosco C."/>
            <person name="Momper L."/>
            <person name="Gold D.A."/>
            <person name="Bosak T."/>
            <person name="Fournier G.P."/>
        </authorList>
    </citation>
    <scope>NUCLEOTIDE SEQUENCE [LARGE SCALE GENOMIC DNA]</scope>
    <source>
        <strain evidence="1 2">CCALA 016</strain>
    </source>
</reference>
<evidence type="ECO:0000313" key="2">
    <source>
        <dbReference type="Proteomes" id="UP000239001"/>
    </source>
</evidence>
<dbReference type="InterPro" id="IPR054652">
    <property type="entry name" value="T4P_EbsA-like"/>
</dbReference>
<protein>
    <submittedName>
        <fullName evidence="1">Uncharacterized protein</fullName>
    </submittedName>
</protein>
<dbReference type="OrthoDB" id="512629at2"/>
<organism evidence="1 2">
    <name type="scientific">Aphanothece hegewaldii CCALA 016</name>
    <dbReference type="NCBI Taxonomy" id="2107694"/>
    <lineage>
        <taxon>Bacteria</taxon>
        <taxon>Bacillati</taxon>
        <taxon>Cyanobacteriota</taxon>
        <taxon>Cyanophyceae</taxon>
        <taxon>Oscillatoriophycideae</taxon>
        <taxon>Chroococcales</taxon>
        <taxon>Aphanothecaceae</taxon>
        <taxon>Aphanothece</taxon>
    </lineage>
</organism>
<accession>A0A2T1LSJ5</accession>
<reference evidence="1 2" key="2">
    <citation type="submission" date="2018-03" db="EMBL/GenBank/DDBJ databases">
        <authorList>
            <person name="Keele B.F."/>
        </authorList>
    </citation>
    <scope>NUCLEOTIDE SEQUENCE [LARGE SCALE GENOMIC DNA]</scope>
    <source>
        <strain evidence="1 2">CCALA 016</strain>
    </source>
</reference>
<dbReference type="AlphaFoldDB" id="A0A2T1LSJ5"/>
<keyword evidence="2" id="KW-1185">Reference proteome</keyword>